<evidence type="ECO:0000313" key="2">
    <source>
        <dbReference type="EMBL" id="GFF17446.1"/>
    </source>
</evidence>
<reference evidence="2 3" key="1">
    <citation type="submission" date="2020-01" db="EMBL/GenBank/DDBJ databases">
        <title>Aspergillus terreus IFO 6365 whole genome shotgun sequence.</title>
        <authorList>
            <person name="Kanamasa S."/>
            <person name="Takahashi H."/>
        </authorList>
    </citation>
    <scope>NUCLEOTIDE SEQUENCE [LARGE SCALE GENOMIC DNA]</scope>
    <source>
        <strain evidence="2 3">IFO 6365</strain>
    </source>
</reference>
<protein>
    <submittedName>
        <fullName evidence="2">Cucumopine synthase</fullName>
    </submittedName>
</protein>
<proteinExistence type="predicted"/>
<dbReference type="EMBL" id="BLJY01000006">
    <property type="protein sequence ID" value="GFF17446.1"/>
    <property type="molecule type" value="Genomic_DNA"/>
</dbReference>
<organism evidence="2 3">
    <name type="scientific">Aspergillus terreus</name>
    <dbReference type="NCBI Taxonomy" id="33178"/>
    <lineage>
        <taxon>Eukaryota</taxon>
        <taxon>Fungi</taxon>
        <taxon>Dikarya</taxon>
        <taxon>Ascomycota</taxon>
        <taxon>Pezizomycotina</taxon>
        <taxon>Eurotiomycetes</taxon>
        <taxon>Eurotiomycetidae</taxon>
        <taxon>Eurotiales</taxon>
        <taxon>Aspergillaceae</taxon>
        <taxon>Aspergillus</taxon>
        <taxon>Aspergillus subgen. Circumdati</taxon>
    </lineage>
</organism>
<keyword evidence="3" id="KW-1185">Reference proteome</keyword>
<dbReference type="Pfam" id="PF18631">
    <property type="entry name" value="Cucumopine_C"/>
    <property type="match status" value="1"/>
</dbReference>
<dbReference type="Gene3D" id="2.40.100.20">
    <property type="match status" value="1"/>
</dbReference>
<dbReference type="AlphaFoldDB" id="A0A5M3YZS1"/>
<dbReference type="Proteomes" id="UP000452235">
    <property type="component" value="Unassembled WGS sequence"/>
</dbReference>
<accession>A0A5M3YZS1</accession>
<evidence type="ECO:0000259" key="1">
    <source>
        <dbReference type="Pfam" id="PF18631"/>
    </source>
</evidence>
<comment type="caution">
    <text evidence="2">The sequence shown here is derived from an EMBL/GenBank/DDBJ whole genome shotgun (WGS) entry which is preliminary data.</text>
</comment>
<evidence type="ECO:0000313" key="3">
    <source>
        <dbReference type="Proteomes" id="UP000452235"/>
    </source>
</evidence>
<dbReference type="InterPro" id="IPR040602">
    <property type="entry name" value="Cucumopine_C"/>
</dbReference>
<dbReference type="VEuPathDB" id="FungiDB:ATEG_04959"/>
<gene>
    <name evidence="2" type="ORF">ATEIFO6365_0006079500</name>
</gene>
<sequence>MPVTVFEEARAIKIKWPQLDITVTALMNVTENSPLIDLLFKRLPYRSLQSHALVSGDHLYHIIPAEELIYTPATYKVSNRAETPDGTVFLSRNQHMAIKYGPLSEYLPAAPCGIVIPEDIPKLQKAGNILWHACYDTAQALDVVVWDATQSEPMGHLPIPIQRTGVSEDVRKIVQEIYVEVGNSLVLFLELIATIHKGLAPSGAGSKGSYFQTMVFLQGQVRALGYTVLNNLVRMEATQPQFSLQHLITMYRVLASPIVEFCGYMGTGFLLDIHEKIDAAIKRSVENNPDQQEAREDFLAMICAFAQYVTLLNAQNLQLFPWKHGEDYRTALPVS</sequence>
<dbReference type="OrthoDB" id="4299926at2759"/>
<feature type="domain" description="Cucumopine synthase C-terminal helical bundle" evidence="1">
    <location>
        <begin position="171"/>
        <end position="319"/>
    </location>
</feature>
<name>A0A5M3YZS1_ASPTE</name>